<proteinExistence type="predicted"/>
<dbReference type="GO" id="GO:0006974">
    <property type="term" value="P:DNA damage response"/>
    <property type="evidence" value="ECO:0007669"/>
    <property type="project" value="UniProtKB-KW"/>
</dbReference>
<name>A7TJN3_VANPO</name>
<keyword evidence="6" id="KW-0805">Transcription regulation</keyword>
<protein>
    <recommendedName>
        <fullName evidence="2">histone acetyltransferase</fullName>
        <ecNumber evidence="2">2.3.1.48</ecNumber>
    </recommendedName>
</protein>
<evidence type="ECO:0000313" key="11">
    <source>
        <dbReference type="Proteomes" id="UP000000267"/>
    </source>
</evidence>
<dbReference type="GeneID" id="5545802"/>
<organism evidence="11">
    <name type="scientific">Vanderwaltozyma polyspora (strain ATCC 22028 / DSM 70294 / BCRC 21397 / CBS 2163 / NBRC 10782 / NRRL Y-8283 / UCD 57-17)</name>
    <name type="common">Kluyveromyces polysporus</name>
    <dbReference type="NCBI Taxonomy" id="436907"/>
    <lineage>
        <taxon>Eukaryota</taxon>
        <taxon>Fungi</taxon>
        <taxon>Dikarya</taxon>
        <taxon>Ascomycota</taxon>
        <taxon>Saccharomycotina</taxon>
        <taxon>Saccharomycetes</taxon>
        <taxon>Saccharomycetales</taxon>
        <taxon>Saccharomycetaceae</taxon>
        <taxon>Vanderwaltozyma</taxon>
    </lineage>
</organism>
<keyword evidence="11" id="KW-1185">Reference proteome</keyword>
<dbReference type="SMART" id="SM01250">
    <property type="entry name" value="KAT11"/>
    <property type="match status" value="1"/>
</dbReference>
<dbReference type="eggNOG" id="KOG4534">
    <property type="taxonomic scope" value="Eukaryota"/>
</dbReference>
<dbReference type="HOGENOM" id="CLU_050421_0_0_1"/>
<dbReference type="OrthoDB" id="3361892at2759"/>
<dbReference type="GO" id="GO:0006355">
    <property type="term" value="P:regulation of DNA-templated transcription"/>
    <property type="evidence" value="ECO:0007669"/>
    <property type="project" value="InterPro"/>
</dbReference>
<keyword evidence="5" id="KW-0007">Acetylation</keyword>
<evidence type="ECO:0000256" key="4">
    <source>
        <dbReference type="ARBA" id="ARBA00022763"/>
    </source>
</evidence>
<accession>A7TJN3</accession>
<keyword evidence="4" id="KW-0227">DNA damage</keyword>
<dbReference type="Pfam" id="PF08214">
    <property type="entry name" value="HAT_KAT11"/>
    <property type="match status" value="1"/>
</dbReference>
<dbReference type="OMA" id="FLEHLIV"/>
<reference evidence="10 11" key="1">
    <citation type="journal article" date="2007" name="Proc. Natl. Acad. Sci. U.S.A.">
        <title>Independent sorting-out of thousands of duplicated gene pairs in two yeast species descended from a whole-genome duplication.</title>
        <authorList>
            <person name="Scannell D.R."/>
            <person name="Frank A.C."/>
            <person name="Conant G.C."/>
            <person name="Byrne K.P."/>
            <person name="Woolfit M."/>
            <person name="Wolfe K.H."/>
        </authorList>
    </citation>
    <scope>NUCLEOTIDE SEQUENCE [LARGE SCALE GENOMIC DNA]</scope>
    <source>
        <strain evidence="11">ATCC 22028 / DSM 70294 / BCRC 21397 / CBS 2163 / NBRC 10782 / NRRL Y-8283 / UCD 57-17</strain>
    </source>
</reference>
<evidence type="ECO:0000256" key="8">
    <source>
        <dbReference type="ARBA" id="ARBA00023242"/>
    </source>
</evidence>
<dbReference type="EMBL" id="DS480402">
    <property type="protein sequence ID" value="EDO17576.1"/>
    <property type="molecule type" value="Genomic_DNA"/>
</dbReference>
<evidence type="ECO:0000256" key="9">
    <source>
        <dbReference type="ARBA" id="ARBA00048940"/>
    </source>
</evidence>
<dbReference type="AlphaFoldDB" id="A7TJN3"/>
<dbReference type="InterPro" id="IPR013178">
    <property type="entry name" value="Histone_AcTrfase_Rtt109/CBP"/>
</dbReference>
<dbReference type="PANTHER" id="PTHR31571:SF2">
    <property type="entry name" value="HISTONE ACETYLTRANSFERASE RTT109"/>
    <property type="match status" value="1"/>
</dbReference>
<dbReference type="KEGG" id="vpo:Kpol_534p58"/>
<dbReference type="EC" id="2.3.1.48" evidence="2"/>
<dbReference type="STRING" id="436907.A7TJN3"/>
<keyword evidence="3" id="KW-0808">Transferase</keyword>
<dbReference type="RefSeq" id="XP_001645434.1">
    <property type="nucleotide sequence ID" value="XM_001645384.1"/>
</dbReference>
<dbReference type="InParanoid" id="A7TJN3"/>
<dbReference type="Proteomes" id="UP000000267">
    <property type="component" value="Unassembled WGS sequence"/>
</dbReference>
<dbReference type="GO" id="GO:0032931">
    <property type="term" value="F:histone H3K56 acetyltransferase activity"/>
    <property type="evidence" value="ECO:0007669"/>
    <property type="project" value="TreeGrafter"/>
</dbReference>
<evidence type="ECO:0000313" key="10">
    <source>
        <dbReference type="EMBL" id="EDO17576.1"/>
    </source>
</evidence>
<dbReference type="GO" id="GO:0005634">
    <property type="term" value="C:nucleus"/>
    <property type="evidence" value="ECO:0007669"/>
    <property type="project" value="UniProtKB-SubCell"/>
</dbReference>
<evidence type="ECO:0000256" key="3">
    <source>
        <dbReference type="ARBA" id="ARBA00022679"/>
    </source>
</evidence>
<evidence type="ECO:0000256" key="7">
    <source>
        <dbReference type="ARBA" id="ARBA00023163"/>
    </source>
</evidence>
<dbReference type="PROSITE" id="PS51728">
    <property type="entry name" value="RTT109_HAT"/>
    <property type="match status" value="1"/>
</dbReference>
<keyword evidence="8" id="KW-0539">Nucleus</keyword>
<dbReference type="InterPro" id="IPR051236">
    <property type="entry name" value="HAT_RTT109-like"/>
</dbReference>
<gene>
    <name evidence="10" type="ORF">Kpol_534p58</name>
</gene>
<comment type="subcellular location">
    <subcellularLocation>
        <location evidence="1">Nucleus</location>
    </subcellularLocation>
</comment>
<comment type="catalytic activity">
    <reaction evidence="9">
        <text>L-lysyl-[histone] + acetyl-CoA = N(6)-acetyl-L-lysyl-[histone] + CoA + H(+)</text>
        <dbReference type="Rhea" id="RHEA:21992"/>
        <dbReference type="Rhea" id="RHEA-COMP:9845"/>
        <dbReference type="Rhea" id="RHEA-COMP:11338"/>
        <dbReference type="ChEBI" id="CHEBI:15378"/>
        <dbReference type="ChEBI" id="CHEBI:29969"/>
        <dbReference type="ChEBI" id="CHEBI:57287"/>
        <dbReference type="ChEBI" id="CHEBI:57288"/>
        <dbReference type="ChEBI" id="CHEBI:61930"/>
        <dbReference type="EC" id="2.3.1.48"/>
    </reaction>
    <physiologicalReaction direction="left-to-right" evidence="9">
        <dbReference type="Rhea" id="RHEA:21993"/>
    </physiologicalReaction>
</comment>
<dbReference type="FunCoup" id="A7TJN3">
    <property type="interactions" value="46"/>
</dbReference>
<evidence type="ECO:0000256" key="2">
    <source>
        <dbReference type="ARBA" id="ARBA00013184"/>
    </source>
</evidence>
<evidence type="ECO:0000256" key="5">
    <source>
        <dbReference type="ARBA" id="ARBA00022990"/>
    </source>
</evidence>
<evidence type="ECO:0000256" key="6">
    <source>
        <dbReference type="ARBA" id="ARBA00023015"/>
    </source>
</evidence>
<dbReference type="PANTHER" id="PTHR31571">
    <property type="entry name" value="ALTERED INHERITANCE OF MITOCHONDRIA PROTEIN 6"/>
    <property type="match status" value="1"/>
</dbReference>
<sequence>MGINSYLKDALPENENFELLHILSVPKETHPIVTQNISTRRDSKNVTIKTQHFFSLFYHSKVIFGLEVYVYITLYNSTIDSHPKLDAERLIFISKADTSGYSDIRVNVKDITNSILSYLLSIDPNFYLKNVKPIQRKRDIYTKQLILGSTSTRKGLKILSNRRRKGFRLDNEKINKNLFSHFTCNQNIITKITLFTRPSEQYLFSKSSESGNKHILAGSTLLKWWISLIDKNILHNFKQDTKAAMQIPGESSLEIKRYFKSLLYPNWQVGDIFGGTDTSLAVYKIPLFPDDPKSRFIRQLVEEGRILSVKLSTFWTELQERQEFRLSETVSVIGIEGYLSKLPIYIPGTDDIIISGSKNKFNRIKSYITGEEYDTEEGATESYYNVKTYLKERIGTNLILISGSKKNSLSTRTEQSKPKVTILQVRKKTK</sequence>
<keyword evidence="7" id="KW-0804">Transcription</keyword>
<dbReference type="PhylomeDB" id="A7TJN3"/>
<dbReference type="InterPro" id="IPR016849">
    <property type="entry name" value="Rtt109"/>
</dbReference>
<evidence type="ECO:0000256" key="1">
    <source>
        <dbReference type="ARBA" id="ARBA00004123"/>
    </source>
</evidence>